<evidence type="ECO:0000313" key="2">
    <source>
        <dbReference type="EMBL" id="TGX49092.1"/>
    </source>
</evidence>
<dbReference type="Gene3D" id="3.40.50.10540">
    <property type="entry name" value="Crotonobetainyl-coa:carnitine coa-transferase, domain 1"/>
    <property type="match status" value="1"/>
</dbReference>
<dbReference type="EMBL" id="SRXT01000009">
    <property type="protein sequence ID" value="TGX49092.1"/>
    <property type="molecule type" value="Genomic_DNA"/>
</dbReference>
<keyword evidence="3" id="KW-1185">Reference proteome</keyword>
<sequence length="406" mass="44369">MSAPQSRLLTGVRILDLTSVIMGPYATHMLADLGADVIKIEAPSGDTARLHPPFGAPGITGAFLNLNRNKRSVVLDLKSPAGKRALDKLLETADVIVHNLRAPVMKRLGFGYDRCRAIKPDIIYCAAYGFGADGPYGPKPAYDDLIQAASGFAALSIPITDAPSYAPSVICDKISGLAISNAILAGLFDRQRTGEGQEIEVPMFETAIEFNLMETFAGAAFEPPLGKPGYARIQVRERKPFRTADGFACIMPYSDKNWQDFFAFIERHDLVGDTRFLLLSERSSWFPFLYGLIAEAAPLHTTDEWIAFCDEANIPCMPVIDLADIGDDPHVKAVKLFETVEHPHAGKYHSIRRPASYSAAPFELRYHAPMLGQHSREVLVEAGLTESEISDALCGSDTKVPDTQTL</sequence>
<gene>
    <name evidence="2" type="ORF">E5A73_19795</name>
</gene>
<dbReference type="RefSeq" id="WP_135965585.1">
    <property type="nucleotide sequence ID" value="NZ_SRXT01000009.1"/>
</dbReference>
<dbReference type="SUPFAM" id="SSF89796">
    <property type="entry name" value="CoA-transferase family III (CaiB/BaiF)"/>
    <property type="match status" value="1"/>
</dbReference>
<accession>A0A4V3QY62</accession>
<protein>
    <submittedName>
        <fullName evidence="2">CoA transferase</fullName>
    </submittedName>
</protein>
<dbReference type="InterPro" id="IPR003673">
    <property type="entry name" value="CoA-Trfase_fam_III"/>
</dbReference>
<keyword evidence="1 2" id="KW-0808">Transferase</keyword>
<dbReference type="InterPro" id="IPR044855">
    <property type="entry name" value="CoA-Trfase_III_dom3_sf"/>
</dbReference>
<dbReference type="AlphaFoldDB" id="A0A4V3QY62"/>
<dbReference type="GO" id="GO:0008410">
    <property type="term" value="F:CoA-transferase activity"/>
    <property type="evidence" value="ECO:0007669"/>
    <property type="project" value="TreeGrafter"/>
</dbReference>
<comment type="caution">
    <text evidence="2">The sequence shown here is derived from an EMBL/GenBank/DDBJ whole genome shotgun (WGS) entry which is preliminary data.</text>
</comment>
<name>A0A4V3QY62_9SPHN</name>
<evidence type="ECO:0000313" key="3">
    <source>
        <dbReference type="Proteomes" id="UP000306147"/>
    </source>
</evidence>
<organism evidence="2 3">
    <name type="scientific">Sphingomonas gei</name>
    <dbReference type="NCBI Taxonomy" id="1395960"/>
    <lineage>
        <taxon>Bacteria</taxon>
        <taxon>Pseudomonadati</taxon>
        <taxon>Pseudomonadota</taxon>
        <taxon>Alphaproteobacteria</taxon>
        <taxon>Sphingomonadales</taxon>
        <taxon>Sphingomonadaceae</taxon>
        <taxon>Sphingomonas</taxon>
    </lineage>
</organism>
<proteinExistence type="predicted"/>
<dbReference type="Proteomes" id="UP000306147">
    <property type="component" value="Unassembled WGS sequence"/>
</dbReference>
<dbReference type="Gene3D" id="3.30.1540.10">
    <property type="entry name" value="formyl-coa transferase, domain 3"/>
    <property type="match status" value="1"/>
</dbReference>
<evidence type="ECO:0000256" key="1">
    <source>
        <dbReference type="ARBA" id="ARBA00022679"/>
    </source>
</evidence>
<dbReference type="PANTHER" id="PTHR48207">
    <property type="entry name" value="SUCCINATE--HYDROXYMETHYLGLUTARATE COA-TRANSFERASE"/>
    <property type="match status" value="1"/>
</dbReference>
<dbReference type="PANTHER" id="PTHR48207:SF4">
    <property type="entry name" value="BLL6097 PROTEIN"/>
    <property type="match status" value="1"/>
</dbReference>
<dbReference type="InterPro" id="IPR023606">
    <property type="entry name" value="CoA-Trfase_III_dom_1_sf"/>
</dbReference>
<dbReference type="OrthoDB" id="5720311at2"/>
<dbReference type="Pfam" id="PF02515">
    <property type="entry name" value="CoA_transf_3"/>
    <property type="match status" value="1"/>
</dbReference>
<dbReference type="InterPro" id="IPR050483">
    <property type="entry name" value="CoA-transferase_III_domain"/>
</dbReference>
<reference evidence="2 3" key="1">
    <citation type="submission" date="2019-04" db="EMBL/GenBank/DDBJ databases">
        <title>Sphingomonas psychrotolerans sp. nov., isolated from soil in the Tianshan Mountains, Xinjiang, China.</title>
        <authorList>
            <person name="Luo Y."/>
            <person name="Sheng H."/>
        </authorList>
    </citation>
    <scope>NUCLEOTIDE SEQUENCE [LARGE SCALE GENOMIC DNA]</scope>
    <source>
        <strain evidence="2 3">ZFGT-11</strain>
    </source>
</reference>